<proteinExistence type="predicted"/>
<dbReference type="PANTHER" id="PTHR35526">
    <property type="entry name" value="ANTI-SIGMA-F FACTOR RSBW-RELATED"/>
    <property type="match status" value="1"/>
</dbReference>
<dbReference type="AlphaFoldDB" id="A0A1M7RG27"/>
<evidence type="ECO:0000259" key="2">
    <source>
        <dbReference type="Pfam" id="PF13581"/>
    </source>
</evidence>
<dbReference type="STRING" id="134849.SAMN05443668_111189"/>
<dbReference type="GO" id="GO:0004674">
    <property type="term" value="F:protein serine/threonine kinase activity"/>
    <property type="evidence" value="ECO:0007669"/>
    <property type="project" value="UniProtKB-KW"/>
</dbReference>
<keyword evidence="5" id="KW-1185">Reference proteome</keyword>
<dbReference type="SUPFAM" id="SSF55874">
    <property type="entry name" value="ATPase domain of HSP90 chaperone/DNA topoisomerase II/histidine kinase"/>
    <property type="match status" value="1"/>
</dbReference>
<keyword evidence="4" id="KW-0808">Transferase</keyword>
<dbReference type="InterPro" id="IPR036890">
    <property type="entry name" value="HATPase_C_sf"/>
</dbReference>
<dbReference type="RefSeq" id="WP_073261896.1">
    <property type="nucleotide sequence ID" value="NZ_FRCS01000011.1"/>
</dbReference>
<evidence type="ECO:0000259" key="3">
    <source>
        <dbReference type="Pfam" id="PF14417"/>
    </source>
</evidence>
<accession>A0A1M7RG27</accession>
<dbReference type="Proteomes" id="UP000184440">
    <property type="component" value="Unassembled WGS sequence"/>
</dbReference>
<keyword evidence="1" id="KW-0723">Serine/threonine-protein kinase</keyword>
<sequence>MIDDFVHPALLYRDDEEYLAGTVPFVREGLAAGEPVAVAVPGPNLALIREALGADAEQVLLRDMTVVGRNPGRIIPTVLLAFANAHPGRRVRLIGEPIWAGRSATEYPACVQHEALINTAFTGRPATILCPYNVATLDPAWVDDAYRTHPIMVDPTRRYDSAHYDDPLAVVAGYNRPLPEPPPGAASLALDLFALAAVRRFVTEQAHRAGLPPERVVDLTIAITELAENAVEHGGGTGRLTIWADDGQLVCQVADSGYLRDPLAGRIPVTDRTAAGGRGLLLVNQLADLVRVHSTPGGTSTRLHLYLDSVAEYA</sequence>
<dbReference type="EMBL" id="FRCS01000011">
    <property type="protein sequence ID" value="SHN45200.1"/>
    <property type="molecule type" value="Genomic_DNA"/>
</dbReference>
<dbReference type="InterPro" id="IPR003594">
    <property type="entry name" value="HATPase_dom"/>
</dbReference>
<dbReference type="NCBIfam" id="NF041045">
    <property type="entry name" value="RsbA_anti_sig"/>
    <property type="match status" value="1"/>
</dbReference>
<dbReference type="InterPro" id="IPR025847">
    <property type="entry name" value="MEDS_domain"/>
</dbReference>
<dbReference type="Pfam" id="PF13581">
    <property type="entry name" value="HATPase_c_2"/>
    <property type="match status" value="1"/>
</dbReference>
<evidence type="ECO:0000256" key="1">
    <source>
        <dbReference type="ARBA" id="ARBA00022527"/>
    </source>
</evidence>
<evidence type="ECO:0000313" key="4">
    <source>
        <dbReference type="EMBL" id="SHN45200.1"/>
    </source>
</evidence>
<dbReference type="InterPro" id="IPR050267">
    <property type="entry name" value="Anti-sigma-factor_SerPK"/>
</dbReference>
<organism evidence="4 5">
    <name type="scientific">Cryptosporangium aurantiacum</name>
    <dbReference type="NCBI Taxonomy" id="134849"/>
    <lineage>
        <taxon>Bacteria</taxon>
        <taxon>Bacillati</taxon>
        <taxon>Actinomycetota</taxon>
        <taxon>Actinomycetes</taxon>
        <taxon>Cryptosporangiales</taxon>
        <taxon>Cryptosporangiaceae</taxon>
        <taxon>Cryptosporangium</taxon>
    </lineage>
</organism>
<dbReference type="InterPro" id="IPR047718">
    <property type="entry name" value="RsbA-like_anti_sig"/>
</dbReference>
<dbReference type="CDD" id="cd16936">
    <property type="entry name" value="HATPase_RsbW-like"/>
    <property type="match status" value="1"/>
</dbReference>
<feature type="domain" description="MEDS" evidence="3">
    <location>
        <begin position="7"/>
        <end position="150"/>
    </location>
</feature>
<dbReference type="PANTHER" id="PTHR35526:SF3">
    <property type="entry name" value="ANTI-SIGMA-F FACTOR RSBW"/>
    <property type="match status" value="1"/>
</dbReference>
<name>A0A1M7RG27_9ACTN</name>
<dbReference type="Gene3D" id="3.30.565.10">
    <property type="entry name" value="Histidine kinase-like ATPase, C-terminal domain"/>
    <property type="match status" value="1"/>
</dbReference>
<dbReference type="Pfam" id="PF14417">
    <property type="entry name" value="MEDS"/>
    <property type="match status" value="1"/>
</dbReference>
<gene>
    <name evidence="4" type="ORF">SAMN05443668_111189</name>
</gene>
<evidence type="ECO:0000313" key="5">
    <source>
        <dbReference type="Proteomes" id="UP000184440"/>
    </source>
</evidence>
<dbReference type="OrthoDB" id="4088450at2"/>
<keyword evidence="4" id="KW-0418">Kinase</keyword>
<reference evidence="4 5" key="1">
    <citation type="submission" date="2016-11" db="EMBL/GenBank/DDBJ databases">
        <authorList>
            <person name="Jaros S."/>
            <person name="Januszkiewicz K."/>
            <person name="Wedrychowicz H."/>
        </authorList>
    </citation>
    <scope>NUCLEOTIDE SEQUENCE [LARGE SCALE GENOMIC DNA]</scope>
    <source>
        <strain evidence="4 5">DSM 46144</strain>
    </source>
</reference>
<feature type="domain" description="Histidine kinase/HSP90-like ATPase" evidence="2">
    <location>
        <begin position="191"/>
        <end position="303"/>
    </location>
</feature>
<protein>
    <submittedName>
        <fullName evidence="4">Anti-sigma regulatory factor (Ser/Thr protein kinase)</fullName>
    </submittedName>
</protein>